<gene>
    <name evidence="1" type="ORF">LQ327_04285</name>
</gene>
<dbReference type="EMBL" id="JAJNDB010000001">
    <property type="protein sequence ID" value="MCD2192606.1"/>
    <property type="molecule type" value="Genomic_DNA"/>
</dbReference>
<evidence type="ECO:0000313" key="2">
    <source>
        <dbReference type="Proteomes" id="UP001199469"/>
    </source>
</evidence>
<dbReference type="RefSeq" id="WP_230730291.1">
    <property type="nucleotide sequence ID" value="NZ_JAJNDB010000001.1"/>
</dbReference>
<organism evidence="1 2">
    <name type="scientific">Actinomycetospora endophytica</name>
    <dbReference type="NCBI Taxonomy" id="2291215"/>
    <lineage>
        <taxon>Bacteria</taxon>
        <taxon>Bacillati</taxon>
        <taxon>Actinomycetota</taxon>
        <taxon>Actinomycetes</taxon>
        <taxon>Pseudonocardiales</taxon>
        <taxon>Pseudonocardiaceae</taxon>
        <taxon>Actinomycetospora</taxon>
    </lineage>
</organism>
<evidence type="ECO:0000313" key="1">
    <source>
        <dbReference type="EMBL" id="MCD2192606.1"/>
    </source>
</evidence>
<dbReference type="PANTHER" id="PTHR48100:SF1">
    <property type="entry name" value="HISTIDINE PHOSPHATASE FAMILY PROTEIN-RELATED"/>
    <property type="match status" value="1"/>
</dbReference>
<dbReference type="SMART" id="SM00855">
    <property type="entry name" value="PGAM"/>
    <property type="match status" value="1"/>
</dbReference>
<accession>A0ABS8P2Z4</accession>
<dbReference type="InterPro" id="IPR050275">
    <property type="entry name" value="PGM_Phosphatase"/>
</dbReference>
<dbReference type="Proteomes" id="UP001199469">
    <property type="component" value="Unassembled WGS sequence"/>
</dbReference>
<dbReference type="CDD" id="cd07067">
    <property type="entry name" value="HP_PGM_like"/>
    <property type="match status" value="1"/>
</dbReference>
<reference evidence="1 2" key="1">
    <citation type="submission" date="2021-11" db="EMBL/GenBank/DDBJ databases">
        <title>Draft genome sequence of Actinomycetospora sp. SF1 isolated from the rhizosphere soil.</title>
        <authorList>
            <person name="Duangmal K."/>
            <person name="Chantavorakit T."/>
        </authorList>
    </citation>
    <scope>NUCLEOTIDE SEQUENCE [LARGE SCALE GENOMIC DNA]</scope>
    <source>
        <strain evidence="1 2">TBRC 5722</strain>
    </source>
</reference>
<sequence length="234" mass="24650">MTRRRIYLMRHAEVSYVTDAGPVPDTDAVMLTQRGREQASAAGRALHDVAIDRVVTSGIPRTTATAALVLAEMPGTSPPVEEWPDLGEAHAGTPADISAELADSLMVTFSGAVGRDASYLGGETVGSLADRVNPVMDRVLADEAWDCALLVLHGAVNRVILSRALVGEGVFLGHLEQSPACINVLDHGPGPNWCVRAVNVTPYEVVPTGSRQTSVERIVERAAALRVGPRGSAG</sequence>
<dbReference type="InterPro" id="IPR013078">
    <property type="entry name" value="His_Pase_superF_clade-1"/>
</dbReference>
<dbReference type="Pfam" id="PF00300">
    <property type="entry name" value="His_Phos_1"/>
    <property type="match status" value="1"/>
</dbReference>
<keyword evidence="2" id="KW-1185">Reference proteome</keyword>
<dbReference type="SUPFAM" id="SSF53254">
    <property type="entry name" value="Phosphoglycerate mutase-like"/>
    <property type="match status" value="1"/>
</dbReference>
<protein>
    <submittedName>
        <fullName evidence="1">Histidine phosphatase family protein</fullName>
    </submittedName>
</protein>
<dbReference type="PANTHER" id="PTHR48100">
    <property type="entry name" value="BROAD-SPECIFICITY PHOSPHATASE YOR283W-RELATED"/>
    <property type="match status" value="1"/>
</dbReference>
<comment type="caution">
    <text evidence="1">The sequence shown here is derived from an EMBL/GenBank/DDBJ whole genome shotgun (WGS) entry which is preliminary data.</text>
</comment>
<dbReference type="Gene3D" id="3.40.50.1240">
    <property type="entry name" value="Phosphoglycerate mutase-like"/>
    <property type="match status" value="1"/>
</dbReference>
<dbReference type="InterPro" id="IPR029033">
    <property type="entry name" value="His_PPase_superfam"/>
</dbReference>
<name>A0ABS8P2Z4_9PSEU</name>
<proteinExistence type="predicted"/>